<dbReference type="InterPro" id="IPR000462">
    <property type="entry name" value="CDP-OH_P_trans"/>
</dbReference>
<proteinExistence type="predicted"/>
<sequence length="192" mass="21591">MKFVNKLTMTRLVLATIFLVFMAIKGIPYRRSIATVVFIAATMIDVFYENFINKENKSDKLVVLINSLIDKVLVTTALIYLVETSVIPSFVAVTIISVEFAIGGLVSIGNSDGLLLAKSTLEKVKTVFQMSSIIILLSKMSIDHNFHKVKEYVANSFIGVIPYMALYIALLVTVIYAVDYFFKNRQFINIDR</sequence>
<dbReference type="InterPro" id="IPR043130">
    <property type="entry name" value="CDP-OH_PTrfase_TM_dom"/>
</dbReference>
<feature type="transmembrane region" description="Helical" evidence="1">
    <location>
        <begin position="162"/>
        <end position="182"/>
    </location>
</feature>
<feature type="transmembrane region" description="Helical" evidence="1">
    <location>
        <begin position="87"/>
        <end position="106"/>
    </location>
</feature>
<dbReference type="Gene3D" id="1.20.120.1760">
    <property type="match status" value="1"/>
</dbReference>
<keyword evidence="1" id="KW-0812">Transmembrane</keyword>
<feature type="transmembrane region" description="Helical" evidence="1">
    <location>
        <begin position="33"/>
        <end position="49"/>
    </location>
</feature>
<keyword evidence="3" id="KW-1185">Reference proteome</keyword>
<dbReference type="RefSeq" id="WP_183277329.1">
    <property type="nucleotide sequence ID" value="NZ_BLZR01000001.1"/>
</dbReference>
<keyword evidence="2" id="KW-0808">Transferase</keyword>
<name>A0A6V8SF65_9CLOT</name>
<organism evidence="2 3">
    <name type="scientific">Clostridium fungisolvens</name>
    <dbReference type="NCBI Taxonomy" id="1604897"/>
    <lineage>
        <taxon>Bacteria</taxon>
        <taxon>Bacillati</taxon>
        <taxon>Bacillota</taxon>
        <taxon>Clostridia</taxon>
        <taxon>Eubacteriales</taxon>
        <taxon>Clostridiaceae</taxon>
        <taxon>Clostridium</taxon>
    </lineage>
</organism>
<dbReference type="Pfam" id="PF01066">
    <property type="entry name" value="CDP-OH_P_transf"/>
    <property type="match status" value="1"/>
</dbReference>
<protein>
    <submittedName>
        <fullName evidence="2">CDP-diacylglycerol--glycerol-3-phosphate 3-phosphatidyltransferase</fullName>
    </submittedName>
</protein>
<gene>
    <name evidence="2" type="ORF">bsdtw1_01951</name>
</gene>
<evidence type="ECO:0000313" key="2">
    <source>
        <dbReference type="EMBL" id="GFP75859.1"/>
    </source>
</evidence>
<dbReference type="AlphaFoldDB" id="A0A6V8SF65"/>
<evidence type="ECO:0000313" key="3">
    <source>
        <dbReference type="Proteomes" id="UP000580568"/>
    </source>
</evidence>
<keyword evidence="1" id="KW-0472">Membrane</keyword>
<dbReference type="GO" id="GO:0016780">
    <property type="term" value="F:phosphotransferase activity, for other substituted phosphate groups"/>
    <property type="evidence" value="ECO:0007669"/>
    <property type="project" value="InterPro"/>
</dbReference>
<reference evidence="2 3" key="1">
    <citation type="submission" date="2020-07" db="EMBL/GenBank/DDBJ databases">
        <title>A new beta-1,3-glucan-decomposing anaerobic bacterium isolated from anoxic soil subjected to biological soil disinfestation.</title>
        <authorList>
            <person name="Ueki A."/>
            <person name="Tonouchi A."/>
        </authorList>
    </citation>
    <scope>NUCLEOTIDE SEQUENCE [LARGE SCALE GENOMIC DNA]</scope>
    <source>
        <strain evidence="2 3">TW1</strain>
    </source>
</reference>
<dbReference type="GO" id="GO:0008654">
    <property type="term" value="P:phospholipid biosynthetic process"/>
    <property type="evidence" value="ECO:0007669"/>
    <property type="project" value="InterPro"/>
</dbReference>
<dbReference type="Proteomes" id="UP000580568">
    <property type="component" value="Unassembled WGS sequence"/>
</dbReference>
<evidence type="ECO:0000256" key="1">
    <source>
        <dbReference type="SAM" id="Phobius"/>
    </source>
</evidence>
<keyword evidence="1" id="KW-1133">Transmembrane helix</keyword>
<dbReference type="EMBL" id="BLZR01000001">
    <property type="protein sequence ID" value="GFP75859.1"/>
    <property type="molecule type" value="Genomic_DNA"/>
</dbReference>
<comment type="caution">
    <text evidence="2">The sequence shown here is derived from an EMBL/GenBank/DDBJ whole genome shotgun (WGS) entry which is preliminary data.</text>
</comment>
<accession>A0A6V8SF65</accession>
<dbReference type="GO" id="GO:0016020">
    <property type="term" value="C:membrane"/>
    <property type="evidence" value="ECO:0007669"/>
    <property type="project" value="InterPro"/>
</dbReference>